<gene>
    <name evidence="8" type="ORF">C666_18610</name>
</gene>
<evidence type="ECO:0000256" key="5">
    <source>
        <dbReference type="ARBA" id="ARBA00022989"/>
    </source>
</evidence>
<evidence type="ECO:0000313" key="9">
    <source>
        <dbReference type="Proteomes" id="UP000013232"/>
    </source>
</evidence>
<feature type="transmembrane region" description="Helical" evidence="7">
    <location>
        <begin position="228"/>
        <end position="246"/>
    </location>
</feature>
<sequence length="415" mass="42943">MSTAPPPLPATAEPPSRHFVLFTVGHGISSIGAWAQKTGVGWLTWELTHSVAWVGTIAMADLIAALWVAPLAGAVADRSNPYRLFCLTQTLTLLLALLLCAATASGMVNMYGLLLFAVAESTLQGFNQPVRMLLNGLLAPRERLSQAIAANSIAVAVARSLGPAGAGVAMHFGSVALVFALNAISFLAILGVVFHLRRWIDRPPLARGAALAGDVAEGFRYVLRTPEIGAVIFLALAFSLLARPFSELFPAFAGEVFGGGPEVLSMLMSAQGLGALLGALIMLRARSSRALARSVLVTGLGLAASLLAFTASTALAIALPAMVAAGLFHVVCNIAMQSLCQLQSAPALRGRVVALYGLIFRTGPSVGAFLIAQAAHWATLSALVGGCALAYGTLLLATGPAIRRTGLYSAVPAEK</sequence>
<evidence type="ECO:0000256" key="2">
    <source>
        <dbReference type="ARBA" id="ARBA00022448"/>
    </source>
</evidence>
<accession>N6XWK2</accession>
<feature type="transmembrane region" description="Helical" evidence="7">
    <location>
        <begin position="175"/>
        <end position="196"/>
    </location>
</feature>
<feature type="transmembrane region" description="Helical" evidence="7">
    <location>
        <begin position="317"/>
        <end position="340"/>
    </location>
</feature>
<evidence type="ECO:0000256" key="4">
    <source>
        <dbReference type="ARBA" id="ARBA00022692"/>
    </source>
</evidence>
<organism evidence="8 9">
    <name type="scientific">Thauera linaloolentis (strain DSM 12138 / JCM 21573 / CCUG 41526 / CIP 105981 / IAM 15112 / NBRC 102519 / 47Lol)</name>
    <dbReference type="NCBI Taxonomy" id="1123367"/>
    <lineage>
        <taxon>Bacteria</taxon>
        <taxon>Pseudomonadati</taxon>
        <taxon>Pseudomonadota</taxon>
        <taxon>Betaproteobacteria</taxon>
        <taxon>Rhodocyclales</taxon>
        <taxon>Zoogloeaceae</taxon>
        <taxon>Thauera</taxon>
    </lineage>
</organism>
<feature type="transmembrane region" description="Helical" evidence="7">
    <location>
        <begin position="84"/>
        <end position="104"/>
    </location>
</feature>
<keyword evidence="2" id="KW-0813">Transport</keyword>
<dbReference type="InterPro" id="IPR036259">
    <property type="entry name" value="MFS_trans_sf"/>
</dbReference>
<feature type="transmembrane region" description="Helical" evidence="7">
    <location>
        <begin position="290"/>
        <end position="311"/>
    </location>
</feature>
<keyword evidence="5 7" id="KW-1133">Transmembrane helix</keyword>
<feature type="transmembrane region" description="Helical" evidence="7">
    <location>
        <begin position="266"/>
        <end position="283"/>
    </location>
</feature>
<comment type="caution">
    <text evidence="8">The sequence shown here is derived from an EMBL/GenBank/DDBJ whole genome shotgun (WGS) entry which is preliminary data.</text>
</comment>
<dbReference type="eggNOG" id="COG2814">
    <property type="taxonomic scope" value="Bacteria"/>
</dbReference>
<keyword evidence="3" id="KW-1003">Cell membrane</keyword>
<reference evidence="8 9" key="1">
    <citation type="submission" date="2012-09" db="EMBL/GenBank/DDBJ databases">
        <title>Draft Genome Sequences of 6 Strains from Genus Thauera.</title>
        <authorList>
            <person name="Liu B."/>
            <person name="Shapleigh J.P."/>
            <person name="Frostegard A.H."/>
        </authorList>
    </citation>
    <scope>NUCLEOTIDE SEQUENCE [LARGE SCALE GENOMIC DNA]</scope>
    <source>
        <strain evidence="9">47Lol / DSM 12138</strain>
    </source>
</reference>
<proteinExistence type="predicted"/>
<comment type="subcellular location">
    <subcellularLocation>
        <location evidence="1">Cell membrane</location>
        <topology evidence="1">Multi-pass membrane protein</topology>
    </subcellularLocation>
</comment>
<dbReference type="AlphaFoldDB" id="N6XWK2"/>
<protein>
    <submittedName>
        <fullName evidence="8">Arabinose efflux permease family protein</fullName>
    </submittedName>
</protein>
<feature type="transmembrane region" description="Helical" evidence="7">
    <location>
        <begin position="352"/>
        <end position="371"/>
    </location>
</feature>
<evidence type="ECO:0000256" key="1">
    <source>
        <dbReference type="ARBA" id="ARBA00004651"/>
    </source>
</evidence>
<dbReference type="Proteomes" id="UP000013232">
    <property type="component" value="Unassembled WGS sequence"/>
</dbReference>
<dbReference type="CDD" id="cd06173">
    <property type="entry name" value="MFS_MefA_like"/>
    <property type="match status" value="1"/>
</dbReference>
<dbReference type="Pfam" id="PF05977">
    <property type="entry name" value="MFS_3"/>
    <property type="match status" value="1"/>
</dbReference>
<dbReference type="OrthoDB" id="9775268at2"/>
<dbReference type="EMBL" id="AMXE01000148">
    <property type="protein sequence ID" value="ENO83665.1"/>
    <property type="molecule type" value="Genomic_DNA"/>
</dbReference>
<dbReference type="PANTHER" id="PTHR23513:SF11">
    <property type="entry name" value="STAPHYLOFERRIN A TRANSPORTER"/>
    <property type="match status" value="1"/>
</dbReference>
<evidence type="ECO:0000256" key="6">
    <source>
        <dbReference type="ARBA" id="ARBA00023136"/>
    </source>
</evidence>
<keyword evidence="6 7" id="KW-0472">Membrane</keyword>
<evidence type="ECO:0000256" key="7">
    <source>
        <dbReference type="SAM" id="Phobius"/>
    </source>
</evidence>
<name>N6XWK2_THAL4</name>
<dbReference type="PANTHER" id="PTHR23513">
    <property type="entry name" value="INTEGRAL MEMBRANE EFFLUX PROTEIN-RELATED"/>
    <property type="match status" value="1"/>
</dbReference>
<dbReference type="RefSeq" id="WP_004348361.1">
    <property type="nucleotide sequence ID" value="NZ_AMXE01000148.1"/>
</dbReference>
<dbReference type="InterPro" id="IPR010290">
    <property type="entry name" value="TM_effector"/>
</dbReference>
<dbReference type="STRING" id="1123367.GCA_000621305_02194"/>
<dbReference type="SUPFAM" id="SSF103473">
    <property type="entry name" value="MFS general substrate transporter"/>
    <property type="match status" value="1"/>
</dbReference>
<dbReference type="GO" id="GO:0005886">
    <property type="term" value="C:plasma membrane"/>
    <property type="evidence" value="ECO:0007669"/>
    <property type="project" value="UniProtKB-SubCell"/>
</dbReference>
<feature type="transmembrane region" description="Helical" evidence="7">
    <location>
        <begin position="377"/>
        <end position="397"/>
    </location>
</feature>
<keyword evidence="9" id="KW-1185">Reference proteome</keyword>
<keyword evidence="4 7" id="KW-0812">Transmembrane</keyword>
<evidence type="ECO:0000313" key="8">
    <source>
        <dbReference type="EMBL" id="ENO83665.1"/>
    </source>
</evidence>
<evidence type="ECO:0000256" key="3">
    <source>
        <dbReference type="ARBA" id="ARBA00022475"/>
    </source>
</evidence>
<dbReference type="Gene3D" id="1.20.1250.20">
    <property type="entry name" value="MFS general substrate transporter like domains"/>
    <property type="match status" value="1"/>
</dbReference>
<feature type="transmembrane region" description="Helical" evidence="7">
    <location>
        <begin position="51"/>
        <end position="72"/>
    </location>
</feature>